<dbReference type="OrthoDB" id="10249246at2759"/>
<dbReference type="SUPFAM" id="SSF48452">
    <property type="entry name" value="TPR-like"/>
    <property type="match status" value="1"/>
</dbReference>
<dbReference type="Pfam" id="PF14938">
    <property type="entry name" value="SNAP"/>
    <property type="match status" value="1"/>
</dbReference>
<feature type="transmembrane region" description="Helical" evidence="2">
    <location>
        <begin position="6"/>
        <end position="25"/>
    </location>
</feature>
<dbReference type="AlphaFoldDB" id="A0A7J5YUN8"/>
<organism evidence="3 4">
    <name type="scientific">Dissostichus mawsoni</name>
    <name type="common">Antarctic cod</name>
    <dbReference type="NCBI Taxonomy" id="36200"/>
    <lineage>
        <taxon>Eukaryota</taxon>
        <taxon>Metazoa</taxon>
        <taxon>Chordata</taxon>
        <taxon>Craniata</taxon>
        <taxon>Vertebrata</taxon>
        <taxon>Euteleostomi</taxon>
        <taxon>Actinopterygii</taxon>
        <taxon>Neopterygii</taxon>
        <taxon>Teleostei</taxon>
        <taxon>Neoteleostei</taxon>
        <taxon>Acanthomorphata</taxon>
        <taxon>Eupercaria</taxon>
        <taxon>Perciformes</taxon>
        <taxon>Notothenioidei</taxon>
        <taxon>Nototheniidae</taxon>
        <taxon>Dissostichus</taxon>
    </lineage>
</organism>
<dbReference type="Proteomes" id="UP000518266">
    <property type="component" value="Unassembled WGS sequence"/>
</dbReference>
<evidence type="ECO:0000256" key="1">
    <source>
        <dbReference type="SAM" id="MobiDB-lite"/>
    </source>
</evidence>
<dbReference type="Gene3D" id="1.25.40.10">
    <property type="entry name" value="Tetratricopeptide repeat domain"/>
    <property type="match status" value="1"/>
</dbReference>
<protein>
    <submittedName>
        <fullName evidence="3">Uncharacterized protein</fullName>
    </submittedName>
</protein>
<dbReference type="PANTHER" id="PTHR16797">
    <property type="entry name" value="FACTOR VIII-ASSOCIATED GENE 1"/>
    <property type="match status" value="1"/>
</dbReference>
<comment type="caution">
    <text evidence="3">The sequence shown here is derived from an EMBL/GenBank/DDBJ whole genome shotgun (WGS) entry which is preliminary data.</text>
</comment>
<evidence type="ECO:0000313" key="3">
    <source>
        <dbReference type="EMBL" id="KAF3852207.1"/>
    </source>
</evidence>
<keyword evidence="4" id="KW-1185">Reference proteome</keyword>
<evidence type="ECO:0000256" key="2">
    <source>
        <dbReference type="SAM" id="Phobius"/>
    </source>
</evidence>
<feature type="transmembrane region" description="Helical" evidence="2">
    <location>
        <begin position="133"/>
        <end position="155"/>
    </location>
</feature>
<evidence type="ECO:0000313" key="4">
    <source>
        <dbReference type="Proteomes" id="UP000518266"/>
    </source>
</evidence>
<proteinExistence type="predicted"/>
<keyword evidence="2" id="KW-0812">Transmembrane</keyword>
<dbReference type="InterPro" id="IPR011990">
    <property type="entry name" value="TPR-like_helical_dom_sf"/>
</dbReference>
<dbReference type="GO" id="GO:0099518">
    <property type="term" value="P:vesicle cytoskeletal trafficking"/>
    <property type="evidence" value="ECO:0007669"/>
    <property type="project" value="TreeGrafter"/>
</dbReference>
<feature type="compositionally biased region" description="Basic and acidic residues" evidence="1">
    <location>
        <begin position="160"/>
        <end position="180"/>
    </location>
</feature>
<reference evidence="3 4" key="1">
    <citation type="submission" date="2020-03" db="EMBL/GenBank/DDBJ databases">
        <title>Dissostichus mawsoni Genome sequencing and assembly.</title>
        <authorList>
            <person name="Park H."/>
        </authorList>
    </citation>
    <scope>NUCLEOTIDE SEQUENCE [LARGE SCALE GENOMIC DNA]</scope>
    <source>
        <strain evidence="3">DM0001</strain>
        <tissue evidence="3">Muscle</tissue>
    </source>
</reference>
<keyword evidence="2" id="KW-0472">Membrane</keyword>
<sequence>MGAQQVWPLSFLWTWIFVCVFLSECTGMGTPELSMDSSVFVGIKGEDLRIICWLTTPANQSRDSFSCSNPLKVKIYNCSILENSLRHMLSVELKTLSISGEYSCQYKTAKVYWFLRLRDEGYRQQVFMDNSGIIVVAVFTGVLLVFSVVGSVYVFRGHGKERGDSGRKRKQNREEMQQREVEEDNMDAITAPSTSFYASLETRPRSIYDVLDHSAAKKEPNQRKAKPKKKEPQEKMPQTPEDQNEGTFERFLRKPNVAEASEQFGQLAKELKQQDCLQYAAFCNLAMARCEQTLFNAPGEALALTDAARLFLTSEKENRALQAPGFDEHLQAALNCYSFAIKVHIEMNQPVMAASLSLELGNALKEMNRPGEAIVHYQRAAELQTQTPIEALLSMGEMATCKILTRDYDGALSVFTEMQLTCQERGLQLPGISTPVGAFLDIVAKCEVSRVLLLMLLEPPPQKLLPEHAQTLERYAWESFDPHSQVTFLPENVFLLLQSVVMACQEKDTESLKSLQTELWPFLSAEQNHLLHLVVQERITPSGQGI</sequence>
<dbReference type="EMBL" id="JAAKFY010000009">
    <property type="protein sequence ID" value="KAF3852207.1"/>
    <property type="molecule type" value="Genomic_DNA"/>
</dbReference>
<gene>
    <name evidence="3" type="ORF">F7725_005562</name>
</gene>
<feature type="region of interest" description="Disordered" evidence="1">
    <location>
        <begin position="160"/>
        <end position="185"/>
    </location>
</feature>
<feature type="region of interest" description="Disordered" evidence="1">
    <location>
        <begin position="211"/>
        <end position="248"/>
    </location>
</feature>
<accession>A0A7J5YUN8</accession>
<dbReference type="PANTHER" id="PTHR16797:SF4">
    <property type="entry name" value="40-KDA HUNTINGTIN-ASSOCIATED PROTEIN"/>
    <property type="match status" value="1"/>
</dbReference>
<keyword evidence="2" id="KW-1133">Transmembrane helix</keyword>
<feature type="compositionally biased region" description="Basic and acidic residues" evidence="1">
    <location>
        <begin position="211"/>
        <end position="222"/>
    </location>
</feature>
<dbReference type="GO" id="GO:0005769">
    <property type="term" value="C:early endosome"/>
    <property type="evidence" value="ECO:0007669"/>
    <property type="project" value="TreeGrafter"/>
</dbReference>
<name>A0A7J5YUN8_DISMA</name>
<dbReference type="InterPro" id="IPR039494">
    <property type="entry name" value="F8A"/>
</dbReference>